<dbReference type="PANTHER" id="PTHR11352:SF0">
    <property type="entry name" value="PROLIFERATING CELL NUCLEAR ANTIGEN"/>
    <property type="match status" value="1"/>
</dbReference>
<dbReference type="GO" id="GO:0000077">
    <property type="term" value="P:DNA damage checkpoint signaling"/>
    <property type="evidence" value="ECO:0007669"/>
    <property type="project" value="InterPro"/>
</dbReference>
<dbReference type="PANTHER" id="PTHR11352">
    <property type="entry name" value="PROLIFERATING CELL NUCLEAR ANTIGEN"/>
    <property type="match status" value="1"/>
</dbReference>
<protein>
    <recommendedName>
        <fullName evidence="2">Proliferating cell nuclear antigen PCNA N-terminal domain-containing protein</fullName>
    </recommendedName>
</protein>
<dbReference type="GO" id="GO:0003677">
    <property type="term" value="F:DNA binding"/>
    <property type="evidence" value="ECO:0007669"/>
    <property type="project" value="InterPro"/>
</dbReference>
<dbReference type="EMBL" id="MN740193">
    <property type="protein sequence ID" value="QHT92577.1"/>
    <property type="molecule type" value="Genomic_DNA"/>
</dbReference>
<dbReference type="PRINTS" id="PR00339">
    <property type="entry name" value="PCNACYCLIN"/>
</dbReference>
<accession>A0A6C0IL19</accession>
<dbReference type="Pfam" id="PF04139">
    <property type="entry name" value="Rad9"/>
    <property type="match status" value="1"/>
</dbReference>
<proteinExistence type="inferred from homology"/>
<dbReference type="InterPro" id="IPR000730">
    <property type="entry name" value="Pr_cel_nuc_antig"/>
</dbReference>
<dbReference type="GO" id="GO:0006272">
    <property type="term" value="P:leading strand elongation"/>
    <property type="evidence" value="ECO:0007669"/>
    <property type="project" value="TreeGrafter"/>
</dbReference>
<dbReference type="HAMAP" id="MF_00317">
    <property type="entry name" value="DNApol_clamp_arch"/>
    <property type="match status" value="1"/>
</dbReference>
<dbReference type="InterPro" id="IPR007268">
    <property type="entry name" value="Rad9/Ddc1"/>
</dbReference>
<dbReference type="GO" id="GO:0006275">
    <property type="term" value="P:regulation of DNA replication"/>
    <property type="evidence" value="ECO:0007669"/>
    <property type="project" value="InterPro"/>
</dbReference>
<dbReference type="GO" id="GO:0030337">
    <property type="term" value="F:DNA polymerase processivity factor activity"/>
    <property type="evidence" value="ECO:0007669"/>
    <property type="project" value="InterPro"/>
</dbReference>
<dbReference type="InterPro" id="IPR046938">
    <property type="entry name" value="DNA_clamp_sf"/>
</dbReference>
<dbReference type="AlphaFoldDB" id="A0A6C0IL19"/>
<name>A0A6C0IL19_9ZZZZ</name>
<organism evidence="1">
    <name type="scientific">viral metagenome</name>
    <dbReference type="NCBI Taxonomy" id="1070528"/>
    <lineage>
        <taxon>unclassified sequences</taxon>
        <taxon>metagenomes</taxon>
        <taxon>organismal metagenomes</taxon>
    </lineage>
</organism>
<dbReference type="SUPFAM" id="SSF55979">
    <property type="entry name" value="DNA clamp"/>
    <property type="match status" value="2"/>
</dbReference>
<sequence>MKIVIEDMRKINKFATIFCHLKPFTDNVVIYFKTSGLYIQCMDDSHCSLFECSLDKTWFSAYGFSEADDMPSISVNIDMLYKVLNTREEEQILALELDKEQEDQISISFTGGKMCKYFELPLINVDNDLLNTDKIKTTDIDLTIESKTFCDLINQLMIFDEVLTLTFKEDKIDMKSSGNDGSMKVEMNIDDLKEYAISEDVTLVQSYSLKYIQLMCQFNKLSNEITMGFSKDKPMTMRYDLLYESYVLIHLAPKIAED</sequence>
<dbReference type="GO" id="GO:0030896">
    <property type="term" value="C:checkpoint clamp complex"/>
    <property type="evidence" value="ECO:0007669"/>
    <property type="project" value="InterPro"/>
</dbReference>
<dbReference type="CDD" id="cd00577">
    <property type="entry name" value="PCNA"/>
    <property type="match status" value="1"/>
</dbReference>
<reference evidence="1" key="1">
    <citation type="journal article" date="2020" name="Nature">
        <title>Giant virus diversity and host interactions through global metagenomics.</title>
        <authorList>
            <person name="Schulz F."/>
            <person name="Roux S."/>
            <person name="Paez-Espino D."/>
            <person name="Jungbluth S."/>
            <person name="Walsh D.A."/>
            <person name="Denef V.J."/>
            <person name="McMahon K.D."/>
            <person name="Konstantinidis K.T."/>
            <person name="Eloe-Fadrosh E.A."/>
            <person name="Kyrpides N.C."/>
            <person name="Woyke T."/>
        </authorList>
    </citation>
    <scope>NUCLEOTIDE SEQUENCE</scope>
    <source>
        <strain evidence="1">GVMAG-M-3300023184-89</strain>
    </source>
</reference>
<evidence type="ECO:0008006" key="2">
    <source>
        <dbReference type="Google" id="ProtNLM"/>
    </source>
</evidence>
<dbReference type="Gene3D" id="3.70.10.10">
    <property type="match status" value="1"/>
</dbReference>
<evidence type="ECO:0000313" key="1">
    <source>
        <dbReference type="EMBL" id="QHT92577.1"/>
    </source>
</evidence>